<reference evidence="2 3" key="1">
    <citation type="submission" date="2022-04" db="EMBL/GenBank/DDBJ databases">
        <title>Roseobacter sp. WL0113 is a bacterium isolated from neritic sediment.</title>
        <authorList>
            <person name="Wang L."/>
            <person name="He W."/>
            <person name="Zhang D.-F."/>
        </authorList>
    </citation>
    <scope>NUCLEOTIDE SEQUENCE [LARGE SCALE GENOMIC DNA]</scope>
    <source>
        <strain evidence="2 3">WL0113</strain>
    </source>
</reference>
<protein>
    <submittedName>
        <fullName evidence="2">Uncharacterized protein</fullName>
    </submittedName>
</protein>
<keyword evidence="1" id="KW-0812">Transmembrane</keyword>
<comment type="caution">
    <text evidence="2">The sequence shown here is derived from an EMBL/GenBank/DDBJ whole genome shotgun (WGS) entry which is preliminary data.</text>
</comment>
<feature type="transmembrane region" description="Helical" evidence="1">
    <location>
        <begin position="83"/>
        <end position="103"/>
    </location>
</feature>
<dbReference type="RefSeq" id="WP_263843738.1">
    <property type="nucleotide sequence ID" value="NZ_JALIEB010000004.1"/>
</dbReference>
<feature type="transmembrane region" description="Helical" evidence="1">
    <location>
        <begin position="12"/>
        <end position="31"/>
    </location>
</feature>
<name>A0ABT3BCZ7_9RHOB</name>
<feature type="transmembrane region" description="Helical" evidence="1">
    <location>
        <begin position="52"/>
        <end position="71"/>
    </location>
</feature>
<evidence type="ECO:0000313" key="3">
    <source>
        <dbReference type="Proteomes" id="UP001208690"/>
    </source>
</evidence>
<dbReference type="EMBL" id="JALIEB010000004">
    <property type="protein sequence ID" value="MCV3271415.1"/>
    <property type="molecule type" value="Genomic_DNA"/>
</dbReference>
<keyword evidence="1" id="KW-1133">Transmembrane helix</keyword>
<keyword evidence="3" id="KW-1185">Reference proteome</keyword>
<sequence>MMLLVVLFTKAFFVVLFGLIGTAAGYVLHNLHKDDNPIPALRSVFGVRRSHALALGSVIAALIALMLFLEGIGASPDAPFTKAAFTCGAYGFFAFSLSSYVFGRQALSRARRKLARAGVEQTHIWQRNAEASRKKGGAMSNVF</sequence>
<keyword evidence="1" id="KW-0472">Membrane</keyword>
<gene>
    <name evidence="2" type="ORF">MUB52_08250</name>
</gene>
<evidence type="ECO:0000313" key="2">
    <source>
        <dbReference type="EMBL" id="MCV3271415.1"/>
    </source>
</evidence>
<accession>A0ABT3BCZ7</accession>
<organism evidence="2 3">
    <name type="scientific">Roseobacter sinensis</name>
    <dbReference type="NCBI Taxonomy" id="2931391"/>
    <lineage>
        <taxon>Bacteria</taxon>
        <taxon>Pseudomonadati</taxon>
        <taxon>Pseudomonadota</taxon>
        <taxon>Alphaproteobacteria</taxon>
        <taxon>Rhodobacterales</taxon>
        <taxon>Roseobacteraceae</taxon>
        <taxon>Roseobacter</taxon>
    </lineage>
</organism>
<proteinExistence type="predicted"/>
<dbReference type="Proteomes" id="UP001208690">
    <property type="component" value="Unassembled WGS sequence"/>
</dbReference>
<evidence type="ECO:0000256" key="1">
    <source>
        <dbReference type="SAM" id="Phobius"/>
    </source>
</evidence>